<reference evidence="3 4" key="1">
    <citation type="submission" date="2019-02" db="EMBL/GenBank/DDBJ databases">
        <title>Bacterial novel species isolated from soil.</title>
        <authorList>
            <person name="Jung H.-Y."/>
        </authorList>
    </citation>
    <scope>NUCLEOTIDE SEQUENCE [LARGE SCALE GENOMIC DNA]</scope>
    <source>
        <strain evidence="3 4">1-3-3-3</strain>
    </source>
</reference>
<protein>
    <submittedName>
        <fullName evidence="3">UDP-2,4-diacetamido-2,4, 6-trideoxy-beta-L-altropyranose hydrolase</fullName>
        <ecNumber evidence="3">3.6.1.57</ecNumber>
    </submittedName>
</protein>
<sequence>MRLIFRADGNSTIGLGHLVRSLALADIVGPLAPGFVAIQAPAPAVRELVAQSGRQLWELPVREPAAEAAALAAELGPTDIVVLDGYGFDTHYQQTLAASGCRLVAIDDLHAWPMAVDLVINHSPGITVADYQAARHTRFCLGPEYSLLRAPFLAAAHPPAPPAPIISTLLCFGGADPLQLTARCLAVLLTLPELQEVGVLTGSAFPHAEALHNLAAAFPGKAVRFYQNAPAPDMVTLLQHYQAVVCPASTILIESLVLGKAALTGYFVGNQQPLAAYAHGRQQAFSLGDFPALSDEELGQALLRGLHWLGHEPRVPYVRQLVPERLRAEFARLLPR</sequence>
<dbReference type="NCBIfam" id="TIGR03590">
    <property type="entry name" value="PseG"/>
    <property type="match status" value="1"/>
</dbReference>
<feature type="binding site" evidence="2">
    <location>
        <position position="149"/>
    </location>
    <ligand>
        <name>substrate</name>
    </ligand>
</feature>
<dbReference type="Gene3D" id="3.40.50.2000">
    <property type="entry name" value="Glycogen Phosphorylase B"/>
    <property type="match status" value="1"/>
</dbReference>
<evidence type="ECO:0000256" key="1">
    <source>
        <dbReference type="PIRSR" id="PIRSR620023-1"/>
    </source>
</evidence>
<organism evidence="3 4">
    <name type="scientific">Hymenobacter persicinus</name>
    <dbReference type="NCBI Taxonomy" id="2025506"/>
    <lineage>
        <taxon>Bacteria</taxon>
        <taxon>Pseudomonadati</taxon>
        <taxon>Bacteroidota</taxon>
        <taxon>Cytophagia</taxon>
        <taxon>Cytophagales</taxon>
        <taxon>Hymenobacteraceae</taxon>
        <taxon>Hymenobacter</taxon>
    </lineage>
</organism>
<evidence type="ECO:0000313" key="4">
    <source>
        <dbReference type="Proteomes" id="UP000294155"/>
    </source>
</evidence>
<dbReference type="EC" id="3.6.1.57" evidence="3"/>
<keyword evidence="4" id="KW-1185">Reference proteome</keyword>
<dbReference type="AlphaFoldDB" id="A0A4Q5LEC6"/>
<dbReference type="GO" id="GO:0016787">
    <property type="term" value="F:hydrolase activity"/>
    <property type="evidence" value="ECO:0007669"/>
    <property type="project" value="UniProtKB-KW"/>
</dbReference>
<dbReference type="RefSeq" id="WP_129919890.1">
    <property type="nucleotide sequence ID" value="NZ_SEWE01000006.1"/>
</dbReference>
<proteinExistence type="predicted"/>
<evidence type="ECO:0000313" key="3">
    <source>
        <dbReference type="EMBL" id="RYU82398.1"/>
    </source>
</evidence>
<feature type="binding site" evidence="2">
    <location>
        <position position="254"/>
    </location>
    <ligand>
        <name>substrate</name>
    </ligand>
</feature>
<dbReference type="SUPFAM" id="SSF53756">
    <property type="entry name" value="UDP-Glycosyltransferase/glycogen phosphorylase"/>
    <property type="match status" value="1"/>
</dbReference>
<dbReference type="OrthoDB" id="6290225at2"/>
<name>A0A4Q5LEC6_9BACT</name>
<evidence type="ECO:0000256" key="2">
    <source>
        <dbReference type="PIRSR" id="PIRSR620023-2"/>
    </source>
</evidence>
<gene>
    <name evidence="3" type="primary">pseG</name>
    <name evidence="3" type="ORF">EWM57_04230</name>
</gene>
<accession>A0A4Q5LEC6</accession>
<dbReference type="InterPro" id="IPR020023">
    <property type="entry name" value="PseG"/>
</dbReference>
<feature type="active site" description="Proton acceptor" evidence="1">
    <location>
        <position position="17"/>
    </location>
</feature>
<dbReference type="Gene3D" id="3.40.50.11190">
    <property type="match status" value="1"/>
</dbReference>
<dbReference type="Proteomes" id="UP000294155">
    <property type="component" value="Unassembled WGS sequence"/>
</dbReference>
<keyword evidence="3" id="KW-0378">Hydrolase</keyword>
<dbReference type="EMBL" id="SEWE01000006">
    <property type="protein sequence ID" value="RYU82398.1"/>
    <property type="molecule type" value="Genomic_DNA"/>
</dbReference>
<comment type="caution">
    <text evidence="3">The sequence shown here is derived from an EMBL/GenBank/DDBJ whole genome shotgun (WGS) entry which is preliminary data.</text>
</comment>